<dbReference type="PROSITE" id="PS51192">
    <property type="entry name" value="HELICASE_ATP_BIND_1"/>
    <property type="match status" value="1"/>
</dbReference>
<dbReference type="InterPro" id="IPR027417">
    <property type="entry name" value="P-loop_NTPase"/>
</dbReference>
<dbReference type="CDD" id="cd17919">
    <property type="entry name" value="DEXHc_Snf"/>
    <property type="match status" value="1"/>
</dbReference>
<dbReference type="InterPro" id="IPR014001">
    <property type="entry name" value="Helicase_ATP-bd"/>
</dbReference>
<evidence type="ECO:0000313" key="15">
    <source>
        <dbReference type="EMBL" id="OBT95840.2"/>
    </source>
</evidence>
<dbReference type="GO" id="GO:0016887">
    <property type="term" value="F:ATP hydrolysis activity"/>
    <property type="evidence" value="ECO:0007669"/>
    <property type="project" value="TreeGrafter"/>
</dbReference>
<name>A0A1B8GJ18_9PEZI</name>
<evidence type="ECO:0000256" key="8">
    <source>
        <dbReference type="ARBA" id="ARBA00022833"/>
    </source>
</evidence>
<sequence length="1587" mass="178304">MASSADDGDDSVDELQSFQEFSPRKSADAPSVTALQHRPRMSSPSDANHGTGEDKNADGASEDAIEDDGDVAFRIELPPAINTEQYTYVSAESDDGYVDCVESEIEDSENVSYHIRYDDGGDDIVPFERLLQLCNGQNALDVFHNPNEVEEESDIPRRTGKSRELSKRQANILSYTRKRTSTRGHLQSCNTSDEDELSINQSDSRRRRAASPRRSLRSKTDSHAPKNKRYSGMTSPDEGSSSDELASRSLGRRSLGALSSNDRRTRGKFARPSMNVDYSDDVTGDVDSDASGIVVKRSSGRLGRGHPTRGRPGRGGMSKKSGMFGRRKKDYDDSSEAPEPTRKSGRSTKVSKNMRDQLEDEELYADSDVEETGPKIISVREIFQPLAANNHFSVIHNRRCDVCSGANAASNKGPSPLIQCQGCTTSIHKVCLGYRSQREHLVTKVGEGDFVLQCRRCIGLARKKDRSAPDLGACQECKKPGLACAPFSTKKTSKQEEKLREDNGGTDPITLVSPDLLNNHATLLFRCVSCKRGFHFEHLPPLNSSGYSPDDVADLQEARFAEYELHWNCKDCLDVPGKPQGMVAWRPANLETYAPGRTLESLTEDEKEYLIKWQGMSYFSCTWAPGAWVWGITAGIMRNAFARRCIEQNNGLPIMTESDAIPEEYLRIEIVLDVKYSSRVSTRTEEIDKARIKEVDEVLVKFTGLGYDEIAWESPPQPIETERYADYHAAYLEFVAGKYFKQHGSKVKERLTQYRQSNFERNVLLEAQPAALTGGKLMEYQMEGMNWLLYNFHREKNVILADEMGLGKTIQVIAALTALIKEKPKCWPFLIVVPNSTCPNWRREIKQWAPSLRVVTYYGSREARETAMKYELFPEGRSELAAHIVVTSYEAPVDESSRAFFRKTKWAGLIVDEGQRLKNDKNLLYGALTALHVPFRVLLTGTPLQNNKKELFTLLQFLDPEINATTLDEKYEELTNENLPELHDLIRPYFLRRTKAMVLKFLPPMAQVIIPVTMSTVQKKLYKSILSKSPELLRSIFGKDQAQLKPSERGSLNNILMQLRKCLCHPFVYSEAIEERSNNRAVLHRNLVDASSKLQLLEIMLQKLQERGHRVLIFSQFLKQLDIIEDFLDGLGLQFQRLDGNVGTLEKQKRIDAFNAPDSPLFAFLLSTRAGGVGINLATADTVIIMDPDFNPHQDLQALSRAHRIGQKNKVLVFQLMTKDSAEEKIVQIGRKKMALDHALIEAMDEDDDAGVDLQTILQHGATALFEDDDQNDIRYDSASVDKLLDRTQMETTNTGDDKSAESQFSYARIWANDSGALQDDVGDPDSEEPMPNTDFWEKILKEREAEAAREELAKQKQFGRGKRARQVTSGYTDAANEEMTPRKFKKLRVLGESDGEFTRQSSEAEEEEESDAGFVDPTELAQAKARSGGRVDAFQRARIVRDVPNLSDDPDFMRTFGNTATHNRLCLACDSMHAVGQCPLKRSGVEHCGLCGMAHYGFIQSGSEAACPKFSSETQVRLMLDSLKMSTEPKEIIEPARMYLRGVIGNLVKKKKKDLELQAARSRPILPPSRPGAMQPQWRVAPPQRR</sequence>
<dbReference type="GeneID" id="28839454"/>
<feature type="compositionally biased region" description="Basic residues" evidence="11">
    <location>
        <begin position="205"/>
        <end position="217"/>
    </location>
</feature>
<dbReference type="SMART" id="SM00487">
    <property type="entry name" value="DEXDc"/>
    <property type="match status" value="1"/>
</dbReference>
<evidence type="ECO:0000256" key="9">
    <source>
        <dbReference type="ARBA" id="ARBA00022840"/>
    </source>
</evidence>
<dbReference type="InterPro" id="IPR001650">
    <property type="entry name" value="Helicase_C-like"/>
</dbReference>
<feature type="domain" description="Chromo" evidence="12">
    <location>
        <begin position="593"/>
        <end position="625"/>
    </location>
</feature>
<dbReference type="SUPFAM" id="SSF52540">
    <property type="entry name" value="P-loop containing nucleoside triphosphate hydrolases"/>
    <property type="match status" value="2"/>
</dbReference>
<comment type="subcellular location">
    <subcellularLocation>
        <location evidence="1">Nucleus</location>
    </subcellularLocation>
</comment>
<organism evidence="15 16">
    <name type="scientific">Pseudogymnoascus verrucosus</name>
    <dbReference type="NCBI Taxonomy" id="342668"/>
    <lineage>
        <taxon>Eukaryota</taxon>
        <taxon>Fungi</taxon>
        <taxon>Dikarya</taxon>
        <taxon>Ascomycota</taxon>
        <taxon>Pezizomycotina</taxon>
        <taxon>Leotiomycetes</taxon>
        <taxon>Thelebolales</taxon>
        <taxon>Thelebolaceae</taxon>
        <taxon>Pseudogymnoascus</taxon>
    </lineage>
</organism>
<dbReference type="STRING" id="342668.A0A1B8GJ18"/>
<dbReference type="InterPro" id="IPR056616">
    <property type="entry name" value="Chromo_MIT1"/>
</dbReference>
<dbReference type="Pfam" id="PF23614">
    <property type="entry name" value="DUF7141"/>
    <property type="match status" value="1"/>
</dbReference>
<dbReference type="InterPro" id="IPR055565">
    <property type="entry name" value="DUF7141"/>
</dbReference>
<reference evidence="15 16" key="1">
    <citation type="submission" date="2016-03" db="EMBL/GenBank/DDBJ databases">
        <title>Comparative genomics of Pseudogymnoascus destructans, the fungus causing white-nose syndrome of bats.</title>
        <authorList>
            <person name="Palmer J.M."/>
            <person name="Drees K.P."/>
            <person name="Foster J.T."/>
            <person name="Lindner D.L."/>
        </authorList>
    </citation>
    <scope>NUCLEOTIDE SEQUENCE [LARGE SCALE GENOMIC DNA]</scope>
    <source>
        <strain evidence="15 16">UAMH 10579</strain>
    </source>
</reference>
<dbReference type="EMBL" id="KV460232">
    <property type="protein sequence ID" value="OBT95840.2"/>
    <property type="molecule type" value="Genomic_DNA"/>
</dbReference>
<dbReference type="SMART" id="SM00249">
    <property type="entry name" value="PHD"/>
    <property type="match status" value="2"/>
</dbReference>
<dbReference type="Gene3D" id="3.30.40.10">
    <property type="entry name" value="Zinc/RING finger domain, C3HC4 (zinc finger)"/>
    <property type="match status" value="1"/>
</dbReference>
<dbReference type="InterPro" id="IPR016197">
    <property type="entry name" value="Chromo-like_dom_sf"/>
</dbReference>
<dbReference type="PROSITE" id="PS50013">
    <property type="entry name" value="CHROMO_2"/>
    <property type="match status" value="1"/>
</dbReference>
<dbReference type="GO" id="GO:0008270">
    <property type="term" value="F:zinc ion binding"/>
    <property type="evidence" value="ECO:0007669"/>
    <property type="project" value="UniProtKB-KW"/>
</dbReference>
<dbReference type="GO" id="GO:0005524">
    <property type="term" value="F:ATP binding"/>
    <property type="evidence" value="ECO:0007669"/>
    <property type="project" value="UniProtKB-KW"/>
</dbReference>
<dbReference type="InterPro" id="IPR040934">
    <property type="entry name" value="Znf-CCCH_6"/>
</dbReference>
<feature type="region of interest" description="Disordered" evidence="11">
    <location>
        <begin position="1394"/>
        <end position="1428"/>
    </location>
</feature>
<dbReference type="Pfam" id="PF00271">
    <property type="entry name" value="Helicase_C"/>
    <property type="match status" value="1"/>
</dbReference>
<evidence type="ECO:0000256" key="4">
    <source>
        <dbReference type="ARBA" id="ARBA00022737"/>
    </source>
</evidence>
<protein>
    <recommendedName>
        <fullName evidence="17">Chromatin remodeling complex subunit</fullName>
    </recommendedName>
</protein>
<feature type="region of interest" description="Disordered" evidence="11">
    <location>
        <begin position="147"/>
        <end position="361"/>
    </location>
</feature>
<dbReference type="Gene3D" id="2.40.50.40">
    <property type="match status" value="1"/>
</dbReference>
<dbReference type="Pfam" id="PF18585">
    <property type="entry name" value="zf-CCCH_6"/>
    <property type="match status" value="1"/>
</dbReference>
<evidence type="ECO:0000259" key="14">
    <source>
        <dbReference type="PROSITE" id="PS51194"/>
    </source>
</evidence>
<evidence type="ECO:0000256" key="5">
    <source>
        <dbReference type="ARBA" id="ARBA00022741"/>
    </source>
</evidence>
<feature type="region of interest" description="Disordered" evidence="11">
    <location>
        <begin position="1"/>
        <end position="72"/>
    </location>
</feature>
<dbReference type="InterPro" id="IPR038718">
    <property type="entry name" value="SNF2-like_sf"/>
</dbReference>
<evidence type="ECO:0000259" key="13">
    <source>
        <dbReference type="PROSITE" id="PS51192"/>
    </source>
</evidence>
<dbReference type="Gene3D" id="3.40.50.10810">
    <property type="entry name" value="Tandem AAA-ATPase domain"/>
    <property type="match status" value="1"/>
</dbReference>
<dbReference type="InterPro" id="IPR000330">
    <property type="entry name" value="SNF2_N"/>
</dbReference>
<keyword evidence="6" id="KW-0863">Zinc-finger</keyword>
<dbReference type="Gene3D" id="3.40.50.300">
    <property type="entry name" value="P-loop containing nucleotide triphosphate hydrolases"/>
    <property type="match status" value="1"/>
</dbReference>
<evidence type="ECO:0000259" key="12">
    <source>
        <dbReference type="PROSITE" id="PS50013"/>
    </source>
</evidence>
<gene>
    <name evidence="15" type="ORF">VE01_06068</name>
</gene>
<keyword evidence="4" id="KW-0677">Repeat</keyword>
<keyword evidence="8" id="KW-0862">Zinc</keyword>
<evidence type="ECO:0008006" key="17">
    <source>
        <dbReference type="Google" id="ProtNLM"/>
    </source>
</evidence>
<dbReference type="GO" id="GO:0003677">
    <property type="term" value="F:DNA binding"/>
    <property type="evidence" value="ECO:0007669"/>
    <property type="project" value="TreeGrafter"/>
</dbReference>
<dbReference type="InterPro" id="IPR049730">
    <property type="entry name" value="SNF2/RAD54-like_C"/>
</dbReference>
<dbReference type="PROSITE" id="PS51194">
    <property type="entry name" value="HELICASE_CTER"/>
    <property type="match status" value="1"/>
</dbReference>
<dbReference type="Pfam" id="PF15446">
    <property type="entry name" value="zf-PHD-like"/>
    <property type="match status" value="1"/>
</dbReference>
<evidence type="ECO:0000256" key="11">
    <source>
        <dbReference type="SAM" id="MobiDB-lite"/>
    </source>
</evidence>
<dbReference type="GO" id="GO:0140658">
    <property type="term" value="F:ATP-dependent chromatin remodeler activity"/>
    <property type="evidence" value="ECO:0007669"/>
    <property type="project" value="TreeGrafter"/>
</dbReference>
<dbReference type="InterPro" id="IPR001965">
    <property type="entry name" value="Znf_PHD"/>
</dbReference>
<dbReference type="Pfam" id="PF00176">
    <property type="entry name" value="SNF2-rel_dom"/>
    <property type="match status" value="1"/>
</dbReference>
<dbReference type="GO" id="GO:0003682">
    <property type="term" value="F:chromatin binding"/>
    <property type="evidence" value="ECO:0007669"/>
    <property type="project" value="TreeGrafter"/>
</dbReference>
<dbReference type="InterPro" id="IPR013083">
    <property type="entry name" value="Znf_RING/FYVE/PHD"/>
</dbReference>
<comment type="subunit">
    <text evidence="2">Component of the NuA4 histone acetyltransferase complex.</text>
</comment>
<dbReference type="SMART" id="SM00490">
    <property type="entry name" value="HELICc"/>
    <property type="match status" value="1"/>
</dbReference>
<dbReference type="SUPFAM" id="SSF54160">
    <property type="entry name" value="Chromo domain-like"/>
    <property type="match status" value="1"/>
</dbReference>
<dbReference type="PANTHER" id="PTHR45623">
    <property type="entry name" value="CHROMODOMAIN-HELICASE-DNA-BINDING PROTEIN 3-RELATED-RELATED"/>
    <property type="match status" value="1"/>
</dbReference>
<dbReference type="RefSeq" id="XP_059319634.1">
    <property type="nucleotide sequence ID" value="XM_059463758.1"/>
</dbReference>
<evidence type="ECO:0000256" key="10">
    <source>
        <dbReference type="ARBA" id="ARBA00023242"/>
    </source>
</evidence>
<keyword evidence="10" id="KW-0539">Nucleus</keyword>
<evidence type="ECO:0000256" key="2">
    <source>
        <dbReference type="ARBA" id="ARBA00011353"/>
    </source>
</evidence>
<evidence type="ECO:0000313" key="16">
    <source>
        <dbReference type="Proteomes" id="UP000091956"/>
    </source>
</evidence>
<evidence type="ECO:0000256" key="1">
    <source>
        <dbReference type="ARBA" id="ARBA00004123"/>
    </source>
</evidence>
<keyword evidence="5" id="KW-0547">Nucleotide-binding</keyword>
<dbReference type="PANTHER" id="PTHR45623:SF17">
    <property type="entry name" value="CHROMODOMAIN-HELICASE-DNA-BINDING PROTEIN 3-RELATED"/>
    <property type="match status" value="1"/>
</dbReference>
<evidence type="ECO:0000256" key="6">
    <source>
        <dbReference type="ARBA" id="ARBA00022771"/>
    </source>
</evidence>
<evidence type="ECO:0000256" key="7">
    <source>
        <dbReference type="ARBA" id="ARBA00022801"/>
    </source>
</evidence>
<feature type="compositionally biased region" description="Basic and acidic residues" evidence="11">
    <location>
        <begin position="154"/>
        <end position="167"/>
    </location>
</feature>
<accession>A0A1B8GJ18</accession>
<feature type="compositionally biased region" description="Acidic residues" evidence="11">
    <location>
        <begin position="60"/>
        <end position="70"/>
    </location>
</feature>
<feature type="compositionally biased region" description="Acidic residues" evidence="11">
    <location>
        <begin position="278"/>
        <end position="288"/>
    </location>
</feature>
<evidence type="ECO:0000256" key="3">
    <source>
        <dbReference type="ARBA" id="ARBA00022723"/>
    </source>
</evidence>
<dbReference type="InterPro" id="IPR000953">
    <property type="entry name" value="Chromo/chromo_shadow_dom"/>
</dbReference>
<dbReference type="GO" id="GO:0005634">
    <property type="term" value="C:nucleus"/>
    <property type="evidence" value="ECO:0007669"/>
    <property type="project" value="UniProtKB-SubCell"/>
</dbReference>
<feature type="compositionally biased region" description="Acidic residues" evidence="11">
    <location>
        <begin position="1"/>
        <end position="13"/>
    </location>
</feature>
<feature type="compositionally biased region" description="Low complexity" evidence="11">
    <location>
        <begin position="247"/>
        <end position="260"/>
    </location>
</feature>
<feature type="domain" description="Helicase C-terminal" evidence="14">
    <location>
        <begin position="1096"/>
        <end position="1248"/>
    </location>
</feature>
<feature type="compositionally biased region" description="Basic residues" evidence="11">
    <location>
        <begin position="303"/>
        <end position="312"/>
    </location>
</feature>
<dbReference type="Pfam" id="PF23615">
    <property type="entry name" value="Chromo_MIT1"/>
    <property type="match status" value="1"/>
</dbReference>
<dbReference type="Proteomes" id="UP000091956">
    <property type="component" value="Unassembled WGS sequence"/>
</dbReference>
<keyword evidence="7" id="KW-0378">Hydrolase</keyword>
<dbReference type="GO" id="GO:0042393">
    <property type="term" value="F:histone binding"/>
    <property type="evidence" value="ECO:0007669"/>
    <property type="project" value="TreeGrafter"/>
</dbReference>
<keyword evidence="3" id="KW-0479">Metal-binding</keyword>
<dbReference type="InterPro" id="IPR041684">
    <property type="entry name" value="Znf-PHD-like"/>
</dbReference>
<keyword evidence="16" id="KW-1185">Reference proteome</keyword>
<feature type="domain" description="Helicase ATP-binding" evidence="13">
    <location>
        <begin position="789"/>
        <end position="961"/>
    </location>
</feature>
<proteinExistence type="predicted"/>
<feature type="region of interest" description="Disordered" evidence="11">
    <location>
        <begin position="1560"/>
        <end position="1587"/>
    </location>
</feature>
<reference evidence="16" key="2">
    <citation type="journal article" date="2018" name="Nat. Commun.">
        <title>Extreme sensitivity to ultraviolet light in the fungal pathogen causing white-nose syndrome of bats.</title>
        <authorList>
            <person name="Palmer J.M."/>
            <person name="Drees K.P."/>
            <person name="Foster J.T."/>
            <person name="Lindner D.L."/>
        </authorList>
    </citation>
    <scope>NUCLEOTIDE SEQUENCE [LARGE SCALE GENOMIC DNA]</scope>
    <source>
        <strain evidence="16">UAMH 10579</strain>
    </source>
</reference>
<dbReference type="CDD" id="cd18793">
    <property type="entry name" value="SF2_C_SNF"/>
    <property type="match status" value="1"/>
</dbReference>
<dbReference type="GO" id="GO:0000785">
    <property type="term" value="C:chromatin"/>
    <property type="evidence" value="ECO:0007669"/>
    <property type="project" value="TreeGrafter"/>
</dbReference>
<keyword evidence="9" id="KW-0067">ATP-binding</keyword>
<feature type="compositionally biased region" description="Polar residues" evidence="11">
    <location>
        <begin position="232"/>
        <end position="244"/>
    </location>
</feature>